<evidence type="ECO:0000313" key="1">
    <source>
        <dbReference type="EMBL" id="PWN51529.1"/>
    </source>
</evidence>
<protein>
    <submittedName>
        <fullName evidence="1">Sec20-domain-containing protein</fullName>
    </submittedName>
</protein>
<keyword evidence="2" id="KW-1185">Reference proteome</keyword>
<reference evidence="1 2" key="1">
    <citation type="journal article" date="2018" name="Mol. Biol. Evol.">
        <title>Broad Genomic Sampling Reveals a Smut Pathogenic Ancestry of the Fungal Clade Ustilaginomycotina.</title>
        <authorList>
            <person name="Kijpornyongpan T."/>
            <person name="Mondo S.J."/>
            <person name="Barry K."/>
            <person name="Sandor L."/>
            <person name="Lee J."/>
            <person name="Lipzen A."/>
            <person name="Pangilinan J."/>
            <person name="LaButti K."/>
            <person name="Hainaut M."/>
            <person name="Henrissat B."/>
            <person name="Grigoriev I.V."/>
            <person name="Spatafora J.W."/>
            <person name="Aime M.C."/>
        </authorList>
    </citation>
    <scope>NUCLEOTIDE SEQUENCE [LARGE SCALE GENOMIC DNA]</scope>
    <source>
        <strain evidence="1 2">SA 807</strain>
    </source>
</reference>
<organism evidence="1 2">
    <name type="scientific">Violaceomyces palustris</name>
    <dbReference type="NCBI Taxonomy" id="1673888"/>
    <lineage>
        <taxon>Eukaryota</taxon>
        <taxon>Fungi</taxon>
        <taxon>Dikarya</taxon>
        <taxon>Basidiomycota</taxon>
        <taxon>Ustilaginomycotina</taxon>
        <taxon>Ustilaginomycetes</taxon>
        <taxon>Violaceomycetales</taxon>
        <taxon>Violaceomycetaceae</taxon>
        <taxon>Violaceomyces</taxon>
    </lineage>
</organism>
<proteinExistence type="predicted"/>
<dbReference type="EMBL" id="KZ819836">
    <property type="protein sequence ID" value="PWN51529.1"/>
    <property type="molecule type" value="Genomic_DNA"/>
</dbReference>
<dbReference type="Proteomes" id="UP000245626">
    <property type="component" value="Unassembled WGS sequence"/>
</dbReference>
<evidence type="ECO:0000313" key="2">
    <source>
        <dbReference type="Proteomes" id="UP000245626"/>
    </source>
</evidence>
<sequence>MASGGQAEEEQQRSSWLPPDALALAASIDRNLNEIKSFQIPRLQSSTEQEAFRSFEIEVNSSVEIVKELVQELELIIEDADDRLQSEAIAKVWAAKRSDLELVRQQIRNALLTARRSIQASKISSAREELRLAAENAKELAGGRTGSRGDDKLQTTSQDVTDALRRTVALMSQELEKSSLSNELLSESSNTLKALSTQYGSLSDLLSNSAQMIRTMEREDLYGKAMVAFSMLFFVSCVFYILYVRVLSKGVGIIAFLLRILGFGRLWRVATGSMALNAKDEMALAKETLKASVKAWSDSTPTPSQVATTAMSAASVVTTAITTAIASKASEVLSDRLMDEGVATTVFDLNANHDEAVAIEEEEEGDMVGVGEGMSALLDEVERGRIYEGNDPLTRKYTLPTARVEL</sequence>
<name>A0ACD0P0F7_9BASI</name>
<gene>
    <name evidence="1" type="ORF">IE53DRAFT_410102</name>
</gene>
<accession>A0ACD0P0F7</accession>